<reference evidence="3" key="1">
    <citation type="journal article" date="2014" name="Front. Microbiol.">
        <title>High frequency of phylogenetically diverse reductive dehalogenase-homologous genes in deep subseafloor sedimentary metagenomes.</title>
        <authorList>
            <person name="Kawai M."/>
            <person name="Futagami T."/>
            <person name="Toyoda A."/>
            <person name="Takaki Y."/>
            <person name="Nishi S."/>
            <person name="Hori S."/>
            <person name="Arai W."/>
            <person name="Tsubouchi T."/>
            <person name="Morono Y."/>
            <person name="Uchiyama I."/>
            <person name="Ito T."/>
            <person name="Fujiyama A."/>
            <person name="Inagaki F."/>
            <person name="Takami H."/>
        </authorList>
    </citation>
    <scope>NUCLEOTIDE SEQUENCE</scope>
    <source>
        <strain evidence="3">Expedition CK06-06</strain>
    </source>
</reference>
<feature type="non-terminal residue" evidence="3">
    <location>
        <position position="1"/>
    </location>
</feature>
<gene>
    <name evidence="3" type="ORF">S06H3_53840</name>
</gene>
<comment type="caution">
    <text evidence="3">The sequence shown here is derived from an EMBL/GenBank/DDBJ whole genome shotgun (WGS) entry which is preliminary data.</text>
</comment>
<evidence type="ECO:0000256" key="1">
    <source>
        <dbReference type="ARBA" id="ARBA00006484"/>
    </source>
</evidence>
<evidence type="ECO:0000256" key="2">
    <source>
        <dbReference type="ARBA" id="ARBA00023002"/>
    </source>
</evidence>
<accession>X1R5W9</accession>
<dbReference type="PRINTS" id="PR00080">
    <property type="entry name" value="SDRFAMILY"/>
</dbReference>
<evidence type="ECO:0000313" key="3">
    <source>
        <dbReference type="EMBL" id="GAI58520.1"/>
    </source>
</evidence>
<dbReference type="PRINTS" id="PR00081">
    <property type="entry name" value="GDHRDH"/>
</dbReference>
<protein>
    <recommendedName>
        <fullName evidence="4">SDR family oxidoreductase</fullName>
    </recommendedName>
</protein>
<dbReference type="EMBL" id="BARV01034370">
    <property type="protein sequence ID" value="GAI58520.1"/>
    <property type="molecule type" value="Genomic_DNA"/>
</dbReference>
<dbReference type="PROSITE" id="PS00061">
    <property type="entry name" value="ADH_SHORT"/>
    <property type="match status" value="1"/>
</dbReference>
<dbReference type="InterPro" id="IPR002347">
    <property type="entry name" value="SDR_fam"/>
</dbReference>
<evidence type="ECO:0008006" key="4">
    <source>
        <dbReference type="Google" id="ProtNLM"/>
    </source>
</evidence>
<dbReference type="InterPro" id="IPR020904">
    <property type="entry name" value="Sc_DH/Rdtase_CS"/>
</dbReference>
<dbReference type="GO" id="GO:0016491">
    <property type="term" value="F:oxidoreductase activity"/>
    <property type="evidence" value="ECO:0007669"/>
    <property type="project" value="UniProtKB-KW"/>
</dbReference>
<comment type="similarity">
    <text evidence="1">Belongs to the short-chain dehydrogenases/reductases (SDR) family.</text>
</comment>
<dbReference type="InterPro" id="IPR036291">
    <property type="entry name" value="NAD(P)-bd_dom_sf"/>
</dbReference>
<proteinExistence type="inferred from homology"/>
<sequence>VALALASEGAKVVVNDIGRDPDGTRGADKVVEEITKANGAAVANYDSVATMSGGKSVIKTAISNFGRIDILVNCAGNFWPARSTEMTEDEWDSIIDVHLKGHFSCTKAAALEMIQQKSGRIINFSSRAAFFHISNLAYASAKAGIMGFSAMLSKELKEYGITVNTILPSAITGLFPGEKFPMGDNVPVIPKPDPDFVAPIVVYLTTDTLLAIFTRIRIQPKRSPLRFDGNIPLLSHT</sequence>
<dbReference type="SUPFAM" id="SSF51735">
    <property type="entry name" value="NAD(P)-binding Rossmann-fold domains"/>
    <property type="match status" value="1"/>
</dbReference>
<dbReference type="Gene3D" id="3.40.50.720">
    <property type="entry name" value="NAD(P)-binding Rossmann-like Domain"/>
    <property type="match status" value="1"/>
</dbReference>
<dbReference type="AlphaFoldDB" id="X1R5W9"/>
<dbReference type="InterPro" id="IPR051687">
    <property type="entry name" value="Peroxisomal_Beta-Oxidation"/>
</dbReference>
<dbReference type="PANTHER" id="PTHR45024">
    <property type="entry name" value="DEHYDROGENASES, SHORT CHAIN"/>
    <property type="match status" value="1"/>
</dbReference>
<name>X1R5W9_9ZZZZ</name>
<organism evidence="3">
    <name type="scientific">marine sediment metagenome</name>
    <dbReference type="NCBI Taxonomy" id="412755"/>
    <lineage>
        <taxon>unclassified sequences</taxon>
        <taxon>metagenomes</taxon>
        <taxon>ecological metagenomes</taxon>
    </lineage>
</organism>
<keyword evidence="2" id="KW-0560">Oxidoreductase</keyword>
<dbReference type="Pfam" id="PF00106">
    <property type="entry name" value="adh_short"/>
    <property type="match status" value="1"/>
</dbReference>
<dbReference type="PANTHER" id="PTHR45024:SF2">
    <property type="entry name" value="SCP2 DOMAIN-CONTAINING PROTEIN"/>
    <property type="match status" value="1"/>
</dbReference>